<evidence type="ECO:0000313" key="3">
    <source>
        <dbReference type="Proteomes" id="UP000800036"/>
    </source>
</evidence>
<gene>
    <name evidence="2" type="ORF">BU23DRAFT_571823</name>
</gene>
<proteinExistence type="predicted"/>
<feature type="region of interest" description="Disordered" evidence="1">
    <location>
        <begin position="12"/>
        <end position="32"/>
    </location>
</feature>
<feature type="region of interest" description="Disordered" evidence="1">
    <location>
        <begin position="108"/>
        <end position="129"/>
    </location>
</feature>
<protein>
    <submittedName>
        <fullName evidence="2">Uncharacterized protein</fullName>
    </submittedName>
</protein>
<reference evidence="2" key="1">
    <citation type="journal article" date="2020" name="Stud. Mycol.">
        <title>101 Dothideomycetes genomes: a test case for predicting lifestyles and emergence of pathogens.</title>
        <authorList>
            <person name="Haridas S."/>
            <person name="Albert R."/>
            <person name="Binder M."/>
            <person name="Bloem J."/>
            <person name="Labutti K."/>
            <person name="Salamov A."/>
            <person name="Andreopoulos B."/>
            <person name="Baker S."/>
            <person name="Barry K."/>
            <person name="Bills G."/>
            <person name="Bluhm B."/>
            <person name="Cannon C."/>
            <person name="Castanera R."/>
            <person name="Culley D."/>
            <person name="Daum C."/>
            <person name="Ezra D."/>
            <person name="Gonzalez J."/>
            <person name="Henrissat B."/>
            <person name="Kuo A."/>
            <person name="Liang C."/>
            <person name="Lipzen A."/>
            <person name="Lutzoni F."/>
            <person name="Magnuson J."/>
            <person name="Mondo S."/>
            <person name="Nolan M."/>
            <person name="Ohm R."/>
            <person name="Pangilinan J."/>
            <person name="Park H.-J."/>
            <person name="Ramirez L."/>
            <person name="Alfaro M."/>
            <person name="Sun H."/>
            <person name="Tritt A."/>
            <person name="Yoshinaga Y."/>
            <person name="Zwiers L.-H."/>
            <person name="Turgeon B."/>
            <person name="Goodwin S."/>
            <person name="Spatafora J."/>
            <person name="Crous P."/>
            <person name="Grigoriev I."/>
        </authorList>
    </citation>
    <scope>NUCLEOTIDE SEQUENCE</scope>
    <source>
        <strain evidence="2">CBS 107.79</strain>
    </source>
</reference>
<accession>A0A6A5UWJ5</accession>
<sequence length="129" mass="14859">MASLTLSSKMIDPKFNSQASNDEQTRAPNPPIYSMEQCNSRLSRYRNHLNCLKSDYLMGKPPSLDVTLHEPLDISHVREKFAQADQCLVERLGKAISHRRHYLRYRANHKEYQEQNSPEKAAVDAVDDT</sequence>
<evidence type="ECO:0000313" key="2">
    <source>
        <dbReference type="EMBL" id="KAF1969094.1"/>
    </source>
</evidence>
<keyword evidence="3" id="KW-1185">Reference proteome</keyword>
<evidence type="ECO:0000256" key="1">
    <source>
        <dbReference type="SAM" id="MobiDB-lite"/>
    </source>
</evidence>
<dbReference type="Proteomes" id="UP000800036">
    <property type="component" value="Unassembled WGS sequence"/>
</dbReference>
<name>A0A6A5UWJ5_9PLEO</name>
<dbReference type="OrthoDB" id="20872at2759"/>
<dbReference type="EMBL" id="ML976713">
    <property type="protein sequence ID" value="KAF1969094.1"/>
    <property type="molecule type" value="Genomic_DNA"/>
</dbReference>
<organism evidence="2 3">
    <name type="scientific">Bimuria novae-zelandiae CBS 107.79</name>
    <dbReference type="NCBI Taxonomy" id="1447943"/>
    <lineage>
        <taxon>Eukaryota</taxon>
        <taxon>Fungi</taxon>
        <taxon>Dikarya</taxon>
        <taxon>Ascomycota</taxon>
        <taxon>Pezizomycotina</taxon>
        <taxon>Dothideomycetes</taxon>
        <taxon>Pleosporomycetidae</taxon>
        <taxon>Pleosporales</taxon>
        <taxon>Massarineae</taxon>
        <taxon>Didymosphaeriaceae</taxon>
        <taxon>Bimuria</taxon>
    </lineage>
</organism>
<dbReference type="AlphaFoldDB" id="A0A6A5UWJ5"/>